<dbReference type="Gene3D" id="1.20.144.10">
    <property type="entry name" value="Phosphatidic acid phosphatase type 2/haloperoxidase"/>
    <property type="match status" value="1"/>
</dbReference>
<keyword evidence="1" id="KW-0812">Transmembrane</keyword>
<keyword evidence="4" id="KW-1185">Reference proteome</keyword>
<evidence type="ECO:0000256" key="1">
    <source>
        <dbReference type="SAM" id="Phobius"/>
    </source>
</evidence>
<dbReference type="Proteomes" id="UP000198960">
    <property type="component" value="Unassembled WGS sequence"/>
</dbReference>
<reference evidence="4" key="1">
    <citation type="submission" date="2016-10" db="EMBL/GenBank/DDBJ databases">
        <authorList>
            <person name="Varghese N."/>
            <person name="Submissions S."/>
        </authorList>
    </citation>
    <scope>NUCLEOTIDE SEQUENCE [LARGE SCALE GENOMIC DNA]</scope>
    <source>
        <strain evidence="4">DSM 45413</strain>
    </source>
</reference>
<accession>A0A1H8WHE2</accession>
<dbReference type="Pfam" id="PF01569">
    <property type="entry name" value="PAP2"/>
    <property type="match status" value="1"/>
</dbReference>
<feature type="transmembrane region" description="Helical" evidence="1">
    <location>
        <begin position="185"/>
        <end position="203"/>
    </location>
</feature>
<keyword evidence="1" id="KW-1133">Transmembrane helix</keyword>
<dbReference type="InterPro" id="IPR000326">
    <property type="entry name" value="PAP2/HPO"/>
</dbReference>
<dbReference type="SUPFAM" id="SSF48317">
    <property type="entry name" value="Acid phosphatase/Vanadium-dependent haloperoxidase"/>
    <property type="match status" value="1"/>
</dbReference>
<gene>
    <name evidence="3" type="ORF">SAMN05660991_04405</name>
</gene>
<dbReference type="OrthoDB" id="5197656at2"/>
<evidence type="ECO:0000259" key="2">
    <source>
        <dbReference type="SMART" id="SM00014"/>
    </source>
</evidence>
<name>A0A1H8WHE2_9ACTN</name>
<keyword evidence="1" id="KW-0472">Membrane</keyword>
<dbReference type="STRING" id="673521.SAMN05660991_04405"/>
<evidence type="ECO:0000313" key="3">
    <source>
        <dbReference type="EMBL" id="SEP26933.1"/>
    </source>
</evidence>
<dbReference type="EMBL" id="FOEE01000020">
    <property type="protein sequence ID" value="SEP26933.1"/>
    <property type="molecule type" value="Genomic_DNA"/>
</dbReference>
<sequence>MRARTRALPGRLVRTGGDAALLAGGAVALVLASLPVEATRVPAAEAAVFRAVNGVDVLPFALVWPVMQLGNLLVVPASALLAAAYRQWRLAAGLLLAGAGTYYVAKVVKRIVERGRPDGLLTDVVIRGAAAAGRGYLSGHAAVVAALLATAWPWLGRRGRIAGLAAATAVCLTRVHVAAHLPLDVVAGAALGVAVAGGVRLLLGRPR</sequence>
<protein>
    <submittedName>
        <fullName evidence="3">Undecaprenyl-diphosphatase</fullName>
    </submittedName>
</protein>
<dbReference type="RefSeq" id="WP_091948963.1">
    <property type="nucleotide sequence ID" value="NZ_FOEE01000020.1"/>
</dbReference>
<dbReference type="InterPro" id="IPR036938">
    <property type="entry name" value="PAP2/HPO_sf"/>
</dbReference>
<organism evidence="3 4">
    <name type="scientific">Trujillonella endophytica</name>
    <dbReference type="NCBI Taxonomy" id="673521"/>
    <lineage>
        <taxon>Bacteria</taxon>
        <taxon>Bacillati</taxon>
        <taxon>Actinomycetota</taxon>
        <taxon>Actinomycetes</taxon>
        <taxon>Geodermatophilales</taxon>
        <taxon>Geodermatophilaceae</taxon>
        <taxon>Trujillonella</taxon>
    </lineage>
</organism>
<proteinExistence type="predicted"/>
<feature type="transmembrane region" description="Helical" evidence="1">
    <location>
        <begin position="62"/>
        <end position="81"/>
    </location>
</feature>
<feature type="domain" description="Phosphatidic acid phosphatase type 2/haloperoxidase" evidence="2">
    <location>
        <begin position="92"/>
        <end position="200"/>
    </location>
</feature>
<dbReference type="SMART" id="SM00014">
    <property type="entry name" value="acidPPc"/>
    <property type="match status" value="1"/>
</dbReference>
<evidence type="ECO:0000313" key="4">
    <source>
        <dbReference type="Proteomes" id="UP000198960"/>
    </source>
</evidence>
<feature type="transmembrane region" description="Helical" evidence="1">
    <location>
        <begin position="125"/>
        <end position="149"/>
    </location>
</feature>
<dbReference type="AlphaFoldDB" id="A0A1H8WHE2"/>